<dbReference type="PANTHER" id="PTHR43103">
    <property type="entry name" value="NUCLEOSIDE-DIPHOSPHATE-SUGAR EPIMERASE"/>
    <property type="match status" value="1"/>
</dbReference>
<evidence type="ECO:0000256" key="1">
    <source>
        <dbReference type="ARBA" id="ARBA00022857"/>
    </source>
</evidence>
<dbReference type="EMBL" id="JALLPB020000274">
    <property type="protein sequence ID" value="KAL3811209.1"/>
    <property type="molecule type" value="Genomic_DNA"/>
</dbReference>
<gene>
    <name evidence="5" type="ORF">ACHAXA_004511</name>
</gene>
<reference evidence="5 6" key="1">
    <citation type="submission" date="2024-10" db="EMBL/GenBank/DDBJ databases">
        <title>Updated reference genomes for cyclostephanoid diatoms.</title>
        <authorList>
            <person name="Roberts W.R."/>
            <person name="Alverson A.J."/>
        </authorList>
    </citation>
    <scope>NUCLEOTIDE SEQUENCE [LARGE SCALE GENOMIC DNA]</scope>
    <source>
        <strain evidence="5 6">AJA228-03</strain>
    </source>
</reference>
<keyword evidence="1" id="KW-0521">NADP</keyword>
<dbReference type="SUPFAM" id="SSF51735">
    <property type="entry name" value="NAD(P)-binding Rossmann-fold domains"/>
    <property type="match status" value="1"/>
</dbReference>
<name>A0ABD3RDV4_9STRA</name>
<evidence type="ECO:0000259" key="4">
    <source>
        <dbReference type="Pfam" id="PF01370"/>
    </source>
</evidence>
<dbReference type="Pfam" id="PF01370">
    <property type="entry name" value="Epimerase"/>
    <property type="match status" value="1"/>
</dbReference>
<organism evidence="5 6">
    <name type="scientific">Cyclostephanos tholiformis</name>
    <dbReference type="NCBI Taxonomy" id="382380"/>
    <lineage>
        <taxon>Eukaryota</taxon>
        <taxon>Sar</taxon>
        <taxon>Stramenopiles</taxon>
        <taxon>Ochrophyta</taxon>
        <taxon>Bacillariophyta</taxon>
        <taxon>Coscinodiscophyceae</taxon>
        <taxon>Thalassiosirophycidae</taxon>
        <taxon>Stephanodiscales</taxon>
        <taxon>Stephanodiscaceae</taxon>
        <taxon>Cyclostephanos</taxon>
    </lineage>
</organism>
<comment type="caution">
    <text evidence="5">The sequence shown here is derived from an EMBL/GenBank/DDBJ whole genome shotgun (WGS) entry which is preliminary data.</text>
</comment>
<protein>
    <recommendedName>
        <fullName evidence="4">NAD-dependent epimerase/dehydratase domain-containing protein</fullName>
    </recommendedName>
</protein>
<keyword evidence="2" id="KW-0119">Carbohydrate metabolism</keyword>
<keyword evidence="6" id="KW-1185">Reference proteome</keyword>
<evidence type="ECO:0000256" key="3">
    <source>
        <dbReference type="SAM" id="MobiDB-lite"/>
    </source>
</evidence>
<dbReference type="AlphaFoldDB" id="A0ABD3RDV4"/>
<evidence type="ECO:0000313" key="6">
    <source>
        <dbReference type="Proteomes" id="UP001530377"/>
    </source>
</evidence>
<sequence>MEEERLHVQSLSKNRAERRKARTKPPLIYTSIPAAATTADGVEDKASPKSLSFPRLTLSLPAHRELEDDGLVSHRNLLVVSDKSNKSSHVRRGLKTTLHPTPICGPMASEASQLNPNNYPPSAHIGPKSRVVVTGALSQLGMEVVLQLNEYCGVEYIVGIDSAQPNTRHDRIEMIESRYEYIQRRVPGFQRLMVPVFGIYPHPDLDSDTEMGFDLVKRLAPTHIVHLAGMEEGHGEFINYGDTNGASAFTEGANSSLMRRFESLLSMDQVFRSVAGCSTSQPQVVYISSNEAAERSGVLFHSAEGMAGVADPHPASVYGTSSLLKEVIASYYHRHHGVDSVGIRVPTIFGPFSRPGSLVNDLTERTIRNAVGEDVEGLPKFHRGSDRYELPKIAARREGADLEVKEQFVFVYDVASALVVALQFKSDYNNPHIDPNGPTLLRIGSKMTASMKQLKERLEGHLPPHHQSEEIWPIANNALASVVHSSGLSIHDNERNLNLLGWTHKTTLHEGTKSMLAWQALKMYPFGIPPSIPSFPLLHSLIRDSLNSLSYHALPCASGCRWEGSALCSPSAWDAVIETTKKITETCRFVLYSVDLRTKLDSIRRQSAPSRRKGWEESFCKIAFVSASSKLALKTYENELNTKAPMIEWNGSRKAGYWIVVTVPGTEYTMSEYERSLAKLNPTLFFGKHVEKAMYINHERVILTTDQAVGVMYHMDLPARKKHEKKTIVDEMTKENKDIWLPPQPQRHSVLFTSQYNRHSEGSSNVKDVASFVMKASGIAETKDIRAQVSFYEEATQYTRSDVLRSPNYQDSIRPGLNFFPLIFVHSTWLVHELKSEFGRNLRCEIYEEHSLWGNRDMEDLTISFVLAKNRVKMRLGEKEESQFIGPEEWYPLLIPREPDDEDAVKEGPLYLDYLDDAQQVATDSRGHEIFISFLNQK</sequence>
<dbReference type="InterPro" id="IPR036291">
    <property type="entry name" value="NAD(P)-bd_dom_sf"/>
</dbReference>
<dbReference type="Gene3D" id="3.40.50.720">
    <property type="entry name" value="NAD(P)-binding Rossmann-like Domain"/>
    <property type="match status" value="1"/>
</dbReference>
<proteinExistence type="predicted"/>
<feature type="domain" description="NAD-dependent epimerase/dehydratase" evidence="4">
    <location>
        <begin position="131"/>
        <end position="427"/>
    </location>
</feature>
<accession>A0ABD3RDV4</accession>
<evidence type="ECO:0000313" key="5">
    <source>
        <dbReference type="EMBL" id="KAL3811209.1"/>
    </source>
</evidence>
<evidence type="ECO:0000256" key="2">
    <source>
        <dbReference type="ARBA" id="ARBA00023277"/>
    </source>
</evidence>
<dbReference type="PANTHER" id="PTHR43103:SF3">
    <property type="entry name" value="ADP-L-GLYCERO-D-MANNO-HEPTOSE-6-EPIMERASE"/>
    <property type="match status" value="1"/>
</dbReference>
<dbReference type="Proteomes" id="UP001530377">
    <property type="component" value="Unassembled WGS sequence"/>
</dbReference>
<dbReference type="InterPro" id="IPR001509">
    <property type="entry name" value="Epimerase_deHydtase"/>
</dbReference>
<feature type="region of interest" description="Disordered" evidence="3">
    <location>
        <begin position="1"/>
        <end position="26"/>
    </location>
</feature>